<feature type="transmembrane region" description="Helical" evidence="1">
    <location>
        <begin position="42"/>
        <end position="58"/>
    </location>
</feature>
<keyword evidence="1" id="KW-0472">Membrane</keyword>
<feature type="transmembrane region" description="Helical" evidence="1">
    <location>
        <begin position="592"/>
        <end position="611"/>
    </location>
</feature>
<dbReference type="PANTHER" id="PTHR31061:SF37">
    <property type="entry name" value="HEPARAN-ALPHA-GLUCOSAMINIDE N-ACETYLTRANSFERASE"/>
    <property type="match status" value="1"/>
</dbReference>
<feature type="transmembrane region" description="Helical" evidence="1">
    <location>
        <begin position="623"/>
        <end position="643"/>
    </location>
</feature>
<feature type="transmembrane region" description="Helical" evidence="1">
    <location>
        <begin position="181"/>
        <end position="202"/>
    </location>
</feature>
<evidence type="ECO:0000313" key="2">
    <source>
        <dbReference type="Proteomes" id="UP001318040"/>
    </source>
</evidence>
<evidence type="ECO:0000313" key="3">
    <source>
        <dbReference type="RefSeq" id="XP_032834738.1"/>
    </source>
</evidence>
<sequence length="652" mass="71310">MHWNVSPPCWVGSGGGTAIGGRGFPPMTSPPLRNRIRGRMEVMGPAALLILSLAWLTATRPPLTQSAEMAGSAQLEHAELVVHNELRETLTLTWDSSDCFQCVPRALAECVGGRVSRVAVDSTHPGTLALVSSGGELCRMEVWLGELGEFSLRVEHGNRSSNATCSPITTTREPVNSSLPVLIAAGVLLLLSILFPLSGWALRLRCVQSVIGRVLHRPDNHTLLNNEATVPPQPPILLPNSTATATQVKRLRSLDTFRGISIVLMVFVNYGGGKYWYFKHSAWNGLTVADLVFPWFVFALGSAVGLSMAGPLRRGCPSRLRLSLRALWRSLLLFLIGIFIVTPNYCHGPLVWSDLRVPGVLQRLAVANAAVSLLEIYAWGPHHSPLVRVMRWPSLRDLMPFWPQWLLVGLLQVAWLSLTLLLPVPGCLTGYLGPGGIGSGGSQANCTGGAAGYIDRWLLTERHLYQTPTTRNLYRTTVPYDPEGILGSLNVVLSAFLGLQAARTVLSFPGDHRGIVRRFLLWAALLGVISAVLTKCTRDEGFLPVNKNLWSTSFVTVTACFAFLLLAALYLTTDALQVWSGTPFHYAGMNPLLLYVGHELLASFFPFRWGVPSAHPVGPLPHAWPLAQNVAACALWVVVAWRLHHHRLFLKL</sequence>
<feature type="transmembrane region" description="Helical" evidence="1">
    <location>
        <begin position="515"/>
        <end position="533"/>
    </location>
</feature>
<dbReference type="AlphaFoldDB" id="A0AAJ7UHA4"/>
<reference evidence="3" key="1">
    <citation type="submission" date="2025-08" db="UniProtKB">
        <authorList>
            <consortium name="RefSeq"/>
        </authorList>
    </citation>
    <scope>IDENTIFICATION</scope>
    <source>
        <tissue evidence="3">Sperm</tissue>
    </source>
</reference>
<feature type="transmembrane region" description="Helical" evidence="1">
    <location>
        <begin position="553"/>
        <end position="571"/>
    </location>
</feature>
<feature type="transmembrane region" description="Helical" evidence="1">
    <location>
        <begin position="256"/>
        <end position="272"/>
    </location>
</feature>
<dbReference type="Proteomes" id="UP001318040">
    <property type="component" value="Chromosome 68"/>
</dbReference>
<keyword evidence="1" id="KW-1133">Transmembrane helix</keyword>
<name>A0AAJ7UHA4_PETMA</name>
<keyword evidence="2" id="KW-1185">Reference proteome</keyword>
<dbReference type="KEGG" id="pmrn:116956958"/>
<dbReference type="CTD" id="138050"/>
<gene>
    <name evidence="3" type="primary">HGSNAT</name>
</gene>
<protein>
    <submittedName>
        <fullName evidence="3">Heparan-alpha-glucosaminide N-acetyltransferase</fullName>
    </submittedName>
</protein>
<accession>A0AAJ7UHA4</accession>
<keyword evidence="1" id="KW-0812">Transmembrane</keyword>
<organism evidence="2 3">
    <name type="scientific">Petromyzon marinus</name>
    <name type="common">Sea lamprey</name>
    <dbReference type="NCBI Taxonomy" id="7757"/>
    <lineage>
        <taxon>Eukaryota</taxon>
        <taxon>Metazoa</taxon>
        <taxon>Chordata</taxon>
        <taxon>Craniata</taxon>
        <taxon>Vertebrata</taxon>
        <taxon>Cyclostomata</taxon>
        <taxon>Hyperoartia</taxon>
        <taxon>Petromyzontiformes</taxon>
        <taxon>Petromyzontidae</taxon>
        <taxon>Petromyzon</taxon>
    </lineage>
</organism>
<dbReference type="RefSeq" id="XP_032834738.1">
    <property type="nucleotide sequence ID" value="XM_032978847.1"/>
</dbReference>
<proteinExistence type="predicted"/>
<evidence type="ECO:0000256" key="1">
    <source>
        <dbReference type="SAM" id="Phobius"/>
    </source>
</evidence>
<feature type="transmembrane region" description="Helical" evidence="1">
    <location>
        <begin position="292"/>
        <end position="310"/>
    </location>
</feature>
<dbReference type="PANTHER" id="PTHR31061">
    <property type="entry name" value="LD22376P"/>
    <property type="match status" value="1"/>
</dbReference>
<feature type="transmembrane region" description="Helical" evidence="1">
    <location>
        <begin position="401"/>
        <end position="422"/>
    </location>
</feature>